<evidence type="ECO:0000313" key="4">
    <source>
        <dbReference type="EMBL" id="MCP2330790.1"/>
    </source>
</evidence>
<organism evidence="4 5">
    <name type="scientific">Actinoalloteichus caeruleus DSM 43889</name>
    <dbReference type="NCBI Taxonomy" id="1120930"/>
    <lineage>
        <taxon>Bacteria</taxon>
        <taxon>Bacillati</taxon>
        <taxon>Actinomycetota</taxon>
        <taxon>Actinomycetes</taxon>
        <taxon>Pseudonocardiales</taxon>
        <taxon>Pseudonocardiaceae</taxon>
        <taxon>Actinoalloteichus</taxon>
        <taxon>Actinoalloteichus cyanogriseus</taxon>
    </lineage>
</organism>
<dbReference type="PANTHER" id="PTHR43094">
    <property type="entry name" value="AMINOTRANSFERASE"/>
    <property type="match status" value="1"/>
</dbReference>
<dbReference type="Proteomes" id="UP000791080">
    <property type="component" value="Unassembled WGS sequence"/>
</dbReference>
<evidence type="ECO:0000256" key="2">
    <source>
        <dbReference type="ARBA" id="ARBA00022898"/>
    </source>
</evidence>
<dbReference type="EMBL" id="AUBJ02000001">
    <property type="protein sequence ID" value="MCP2330790.1"/>
    <property type="molecule type" value="Genomic_DNA"/>
</dbReference>
<comment type="caution">
    <text evidence="4">The sequence shown here is derived from an EMBL/GenBank/DDBJ whole genome shotgun (WGS) entry which is preliminary data.</text>
</comment>
<dbReference type="InterPro" id="IPR015421">
    <property type="entry name" value="PyrdxlP-dep_Trfase_major"/>
</dbReference>
<dbReference type="InterPro" id="IPR049704">
    <property type="entry name" value="Aminotrans_3_PPA_site"/>
</dbReference>
<accession>A0ABT1JE64</accession>
<dbReference type="Gene3D" id="3.90.1150.10">
    <property type="entry name" value="Aspartate Aminotransferase, domain 1"/>
    <property type="match status" value="1"/>
</dbReference>
<name>A0ABT1JE64_ACTCY</name>
<keyword evidence="5" id="KW-1185">Reference proteome</keyword>
<reference evidence="4 5" key="1">
    <citation type="submission" date="2013-07" db="EMBL/GenBank/DDBJ databases">
        <authorList>
            <consortium name="DOE Joint Genome Institute"/>
            <person name="Reeve W."/>
            <person name="Huntemann M."/>
            <person name="Han J."/>
            <person name="Chen A."/>
            <person name="Kyrpides N."/>
            <person name="Mavromatis K."/>
            <person name="Markowitz V."/>
            <person name="Palaniappan K."/>
            <person name="Ivanova N."/>
            <person name="Schaumberg A."/>
            <person name="Pati A."/>
            <person name="Liolios K."/>
            <person name="Nordberg H.P."/>
            <person name="Cantor M.N."/>
            <person name="Hua S.X."/>
            <person name="Woyke T."/>
        </authorList>
    </citation>
    <scope>NUCLEOTIDE SEQUENCE [LARGE SCALE GENOMIC DNA]</scope>
    <source>
        <strain evidence="4 5">DSM 43889</strain>
    </source>
</reference>
<dbReference type="InterPro" id="IPR015422">
    <property type="entry name" value="PyrdxlP-dep_Trfase_small"/>
</dbReference>
<keyword evidence="4" id="KW-0032">Aminotransferase</keyword>
<keyword evidence="2 3" id="KW-0663">Pyridoxal phosphate</keyword>
<dbReference type="InterPro" id="IPR005814">
    <property type="entry name" value="Aminotrans_3"/>
</dbReference>
<dbReference type="CDD" id="cd00610">
    <property type="entry name" value="OAT_like"/>
    <property type="match status" value="1"/>
</dbReference>
<dbReference type="PANTHER" id="PTHR43094:SF1">
    <property type="entry name" value="AMINOTRANSFERASE CLASS-III"/>
    <property type="match status" value="1"/>
</dbReference>
<evidence type="ECO:0000256" key="3">
    <source>
        <dbReference type="RuleBase" id="RU003560"/>
    </source>
</evidence>
<dbReference type="GO" id="GO:0008483">
    <property type="term" value="F:transaminase activity"/>
    <property type="evidence" value="ECO:0007669"/>
    <property type="project" value="UniProtKB-KW"/>
</dbReference>
<reference evidence="4 5" key="2">
    <citation type="submission" date="2022-06" db="EMBL/GenBank/DDBJ databases">
        <title>Genomic Encyclopedia of Type Strains, Phase I: the one thousand microbial genomes (KMG-I) project.</title>
        <authorList>
            <person name="Kyrpides N."/>
        </authorList>
    </citation>
    <scope>NUCLEOTIDE SEQUENCE [LARGE SCALE GENOMIC DNA]</scope>
    <source>
        <strain evidence="4 5">DSM 43889</strain>
    </source>
</reference>
<dbReference type="Gene3D" id="3.40.640.10">
    <property type="entry name" value="Type I PLP-dependent aspartate aminotransferase-like (Major domain)"/>
    <property type="match status" value="1"/>
</dbReference>
<comment type="similarity">
    <text evidence="1 3">Belongs to the class-III pyridoxal-phosphate-dependent aminotransferase family.</text>
</comment>
<protein>
    <submittedName>
        <fullName evidence="4">Putrescine aminotransferase</fullName>
    </submittedName>
</protein>
<dbReference type="Pfam" id="PF00202">
    <property type="entry name" value="Aminotran_3"/>
    <property type="match status" value="1"/>
</dbReference>
<dbReference type="InterPro" id="IPR015424">
    <property type="entry name" value="PyrdxlP-dep_Trfase"/>
</dbReference>
<gene>
    <name evidence="4" type="ORF">G443_001060</name>
</gene>
<evidence type="ECO:0000256" key="1">
    <source>
        <dbReference type="ARBA" id="ARBA00008954"/>
    </source>
</evidence>
<sequence>MGNPVTIHSSGKQTTTYSAAELADLDRRHLLHPMQADSVSERVVIVRGKGSTVWDAEGRELIDATGGGLWHSHVGHGRRELADAAAKQIAELEYFTAYQEFSTDTTVALAARLAGMAPGDLNRVFFTSGGADGVETSIKAARLYHGRRGEPDRTWIISRNFGFHGGSYGAGTLTGFDAMQAGVGPNLPDVVKVSPPYLYRASELYGDADPTDFLIAELEETIDRIGPDRIAAMVGEPVMGGGGVLTPPEDYWPRVREVLSRHGILLVADEVITAFGRTGSWFDSETRGMDPDIVVTAKGITSGYFSFGAVLMSDAIAEVLCQDYGFFHGYTFSGHPVGSAVALANLDIIEREGLVARSQPLAARFREGLASLADHPLVGDIRVEGAAAAVEMVLDRETREPMPFPEVFALTARIRDEKGVIVRPYAHNIILSPPLVMSDDEARRTTGAIVDVLGEVSR</sequence>
<dbReference type="SUPFAM" id="SSF53383">
    <property type="entry name" value="PLP-dependent transferases"/>
    <property type="match status" value="1"/>
</dbReference>
<evidence type="ECO:0000313" key="5">
    <source>
        <dbReference type="Proteomes" id="UP000791080"/>
    </source>
</evidence>
<dbReference type="PROSITE" id="PS00600">
    <property type="entry name" value="AA_TRANSFER_CLASS_3"/>
    <property type="match status" value="1"/>
</dbReference>
<proteinExistence type="inferred from homology"/>
<keyword evidence="4" id="KW-0808">Transferase</keyword>